<reference evidence="2 3" key="1">
    <citation type="submission" date="2017-11" db="EMBL/GenBank/DDBJ databases">
        <title>De novo assembly and phasing of dikaryotic genomes from two isolates of Puccinia coronata f. sp. avenae, the causal agent of oat crown rust.</title>
        <authorList>
            <person name="Miller M.E."/>
            <person name="Zhang Y."/>
            <person name="Omidvar V."/>
            <person name="Sperschneider J."/>
            <person name="Schwessinger B."/>
            <person name="Raley C."/>
            <person name="Palmer J.M."/>
            <person name="Garnica D."/>
            <person name="Upadhyaya N."/>
            <person name="Rathjen J."/>
            <person name="Taylor J.M."/>
            <person name="Park R.F."/>
            <person name="Dodds P.N."/>
            <person name="Hirsch C.D."/>
            <person name="Kianian S.F."/>
            <person name="Figueroa M."/>
        </authorList>
    </citation>
    <scope>NUCLEOTIDE SEQUENCE [LARGE SCALE GENOMIC DNA]</scope>
    <source>
        <strain evidence="2">12NC29</strain>
    </source>
</reference>
<evidence type="ECO:0000313" key="2">
    <source>
        <dbReference type="EMBL" id="PLW06255.1"/>
    </source>
</evidence>
<dbReference type="Proteomes" id="UP000235388">
    <property type="component" value="Unassembled WGS sequence"/>
</dbReference>
<gene>
    <name evidence="2" type="ORF">PCANC_26330</name>
</gene>
<proteinExistence type="predicted"/>
<feature type="region of interest" description="Disordered" evidence="1">
    <location>
        <begin position="193"/>
        <end position="219"/>
    </location>
</feature>
<protein>
    <submittedName>
        <fullName evidence="2">Uncharacterized protein</fullName>
    </submittedName>
</protein>
<accession>A0A2N5RZ41</accession>
<comment type="caution">
    <text evidence="2">The sequence shown here is derived from an EMBL/GenBank/DDBJ whole genome shotgun (WGS) entry which is preliminary data.</text>
</comment>
<organism evidence="2 3">
    <name type="scientific">Puccinia coronata f. sp. avenae</name>
    <dbReference type="NCBI Taxonomy" id="200324"/>
    <lineage>
        <taxon>Eukaryota</taxon>
        <taxon>Fungi</taxon>
        <taxon>Dikarya</taxon>
        <taxon>Basidiomycota</taxon>
        <taxon>Pucciniomycotina</taxon>
        <taxon>Pucciniomycetes</taxon>
        <taxon>Pucciniales</taxon>
        <taxon>Pucciniaceae</taxon>
        <taxon>Puccinia</taxon>
    </lineage>
</organism>
<keyword evidence="3" id="KW-1185">Reference proteome</keyword>
<evidence type="ECO:0000313" key="3">
    <source>
        <dbReference type="Proteomes" id="UP000235388"/>
    </source>
</evidence>
<dbReference type="AlphaFoldDB" id="A0A2N5RZ41"/>
<evidence type="ECO:0000256" key="1">
    <source>
        <dbReference type="SAM" id="MobiDB-lite"/>
    </source>
</evidence>
<feature type="compositionally biased region" description="Polar residues" evidence="1">
    <location>
        <begin position="203"/>
        <end position="219"/>
    </location>
</feature>
<dbReference type="EMBL" id="PGCJ01001335">
    <property type="protein sequence ID" value="PLW06255.1"/>
    <property type="molecule type" value="Genomic_DNA"/>
</dbReference>
<sequence length="219" mass="23233">MQTDGLVPQGNNHPDTFGLARLIFLERGCAAKIKAACNHPCFKVRKSKQAGVGPCRCVTSTSVLVAITGTTNIALHHSDASVVNQSAEPRFLNLNPEGSAGLLKSDDAESSHSHEVAITINEEAVDGSNSNEVAHKLPSLTGLREPESCRGAGKICFLKYKNFELQANILIALVGHEGQAVINLIHAEQGNNAANPHSEIKKSTSFPAVATTSDSKTSW</sequence>
<name>A0A2N5RZ41_9BASI</name>